<dbReference type="RefSeq" id="XP_034257061.1">
    <property type="nucleotide sequence ID" value="XM_034401170.1"/>
</dbReference>
<dbReference type="Gene3D" id="2.30.30.100">
    <property type="match status" value="1"/>
</dbReference>
<evidence type="ECO:0000313" key="2">
    <source>
        <dbReference type="Proteomes" id="UP000515158"/>
    </source>
</evidence>
<evidence type="ECO:0000259" key="1">
    <source>
        <dbReference type="PROSITE" id="PS52001"/>
    </source>
</evidence>
<dbReference type="PANTHER" id="PTHR14710:SF2">
    <property type="entry name" value="GEM-ASSOCIATED PROTEIN 6"/>
    <property type="match status" value="1"/>
</dbReference>
<dbReference type="GO" id="GO:0005634">
    <property type="term" value="C:nucleus"/>
    <property type="evidence" value="ECO:0007669"/>
    <property type="project" value="InterPro"/>
</dbReference>
<dbReference type="GO" id="GO:0032797">
    <property type="term" value="C:SMN complex"/>
    <property type="evidence" value="ECO:0007669"/>
    <property type="project" value="TreeGrafter"/>
</dbReference>
<dbReference type="InterPro" id="IPR046856">
    <property type="entry name" value="Gemin6_C"/>
</dbReference>
<dbReference type="OrthoDB" id="77463at2759"/>
<dbReference type="InterPro" id="IPR009422">
    <property type="entry name" value="Gemin6"/>
</dbReference>
<dbReference type="GeneID" id="117654502"/>
<dbReference type="GO" id="GO:0000387">
    <property type="term" value="P:spliceosomal snRNP assembly"/>
    <property type="evidence" value="ECO:0007669"/>
    <property type="project" value="TreeGrafter"/>
</dbReference>
<dbReference type="Pfam" id="PF20417">
    <property type="entry name" value="Gemin6_C"/>
    <property type="match status" value="1"/>
</dbReference>
<dbReference type="Proteomes" id="UP000515158">
    <property type="component" value="Unplaced"/>
</dbReference>
<dbReference type="KEGG" id="tpal:117654502"/>
<name>A0A6P9AN88_THRPL</name>
<reference evidence="3" key="1">
    <citation type="submission" date="2025-08" db="UniProtKB">
        <authorList>
            <consortium name="RefSeq"/>
        </authorList>
    </citation>
    <scope>IDENTIFICATION</scope>
    <source>
        <tissue evidence="3">Total insect</tissue>
    </source>
</reference>
<dbReference type="PROSITE" id="PS52001">
    <property type="entry name" value="AD"/>
    <property type="match status" value="1"/>
</dbReference>
<accession>A0A6P9AN88</accession>
<dbReference type="InParanoid" id="A0A6P9AN88"/>
<organism evidence="3">
    <name type="scientific">Thrips palmi</name>
    <name type="common">Melon thrips</name>
    <dbReference type="NCBI Taxonomy" id="161013"/>
    <lineage>
        <taxon>Eukaryota</taxon>
        <taxon>Metazoa</taxon>
        <taxon>Ecdysozoa</taxon>
        <taxon>Arthropoda</taxon>
        <taxon>Hexapoda</taxon>
        <taxon>Insecta</taxon>
        <taxon>Pterygota</taxon>
        <taxon>Neoptera</taxon>
        <taxon>Paraneoptera</taxon>
        <taxon>Thysanoptera</taxon>
        <taxon>Terebrantia</taxon>
        <taxon>Thripoidea</taxon>
        <taxon>Thripidae</taxon>
        <taxon>Thrips</taxon>
    </lineage>
</organism>
<evidence type="ECO:0000313" key="3">
    <source>
        <dbReference type="RefSeq" id="XP_034257061.1"/>
    </source>
</evidence>
<dbReference type="InterPro" id="IPR046857">
    <property type="entry name" value="Gemin6_Sm-like_dom"/>
</dbReference>
<gene>
    <name evidence="3" type="primary">LOC117654502</name>
</gene>
<dbReference type="Pfam" id="PF06372">
    <property type="entry name" value="Gemin6"/>
    <property type="match status" value="1"/>
</dbReference>
<feature type="domain" description="AD" evidence="1">
    <location>
        <begin position="74"/>
        <end position="174"/>
    </location>
</feature>
<dbReference type="InterPro" id="IPR047574">
    <property type="entry name" value="AD"/>
</dbReference>
<dbReference type="GO" id="GO:0000245">
    <property type="term" value="P:spliceosomal complex assembly"/>
    <property type="evidence" value="ECO:0007669"/>
    <property type="project" value="InterPro"/>
</dbReference>
<dbReference type="AlphaFoldDB" id="A0A6P9AN88"/>
<sequence length="176" mass="19913">MAEERTTDEVQTSKVYENDPLHLKSFVNSFVEVKTNLGSSYKGFVYTIDPVSESIILLKRQDDRISMDIIVGHAVTSISRITVTEDVSSEPIPDEMLFVSGEQISEEEAESRRVQLKAWLCANHIPVVEDGNMLVMEDVIVIDSPYGLNQCLVSNDVIMERVHKLLKQMPWINVSQ</sequence>
<keyword evidence="2" id="KW-1185">Reference proteome</keyword>
<dbReference type="PANTHER" id="PTHR14710">
    <property type="entry name" value="GEM-ASSOCIATED PROTEIN 6"/>
    <property type="match status" value="1"/>
</dbReference>
<protein>
    <submittedName>
        <fullName evidence="3">Gem-associated protein 6-like</fullName>
    </submittedName>
</protein>
<proteinExistence type="predicted"/>